<dbReference type="InterPro" id="IPR009061">
    <property type="entry name" value="DNA-bd_dom_put_sf"/>
</dbReference>
<dbReference type="AlphaFoldDB" id="A0A0D8I9S4"/>
<evidence type="ECO:0000313" key="2">
    <source>
        <dbReference type="Proteomes" id="UP000035704"/>
    </source>
</evidence>
<dbReference type="OrthoDB" id="9814833at2"/>
<dbReference type="Pfam" id="PF13411">
    <property type="entry name" value="MerR_1"/>
    <property type="match status" value="1"/>
</dbReference>
<gene>
    <name evidence="1" type="ORF">CACET_c26230</name>
</gene>
<dbReference type="InterPro" id="IPR047057">
    <property type="entry name" value="MerR_fam"/>
</dbReference>
<dbReference type="KEGG" id="cace:CACET_c26230"/>
<keyword evidence="2" id="KW-1185">Reference proteome</keyword>
<protein>
    <submittedName>
        <fullName evidence="1">Transcriptional regulator</fullName>
    </submittedName>
</protein>
<dbReference type="InterPro" id="IPR000551">
    <property type="entry name" value="MerR-type_HTH_dom"/>
</dbReference>
<evidence type="ECO:0000313" key="1">
    <source>
        <dbReference type="EMBL" id="AKL96068.1"/>
    </source>
</evidence>
<dbReference type="PATRIC" id="fig|84022.5.peg.87"/>
<dbReference type="GO" id="GO:0003700">
    <property type="term" value="F:DNA-binding transcription factor activity"/>
    <property type="evidence" value="ECO:0007669"/>
    <property type="project" value="InterPro"/>
</dbReference>
<dbReference type="SMART" id="SM00422">
    <property type="entry name" value="HTH_MERR"/>
    <property type="match status" value="1"/>
</dbReference>
<dbReference type="Proteomes" id="UP000035704">
    <property type="component" value="Chromosome"/>
</dbReference>
<dbReference type="PANTHER" id="PTHR30204:SF90">
    <property type="entry name" value="HTH-TYPE TRANSCRIPTIONAL ACTIVATOR MTA"/>
    <property type="match status" value="1"/>
</dbReference>
<dbReference type="STRING" id="84022.CACET_c26230"/>
<dbReference type="EMBL" id="CP009687">
    <property type="protein sequence ID" value="AKL96068.1"/>
    <property type="molecule type" value="Genomic_DNA"/>
</dbReference>
<proteinExistence type="predicted"/>
<name>A0A0D8I9S4_9CLOT</name>
<sequence length="61" mass="7128">MEYTVKEVAGLTGTTVKTLHHYHKVGLLKPCKVTEAEYRIYGIKELERLQQIEIYALKKHK</sequence>
<dbReference type="PROSITE" id="PS50937">
    <property type="entry name" value="HTH_MERR_2"/>
    <property type="match status" value="1"/>
</dbReference>
<reference evidence="1 2" key="1">
    <citation type="submission" date="2014-10" db="EMBL/GenBank/DDBJ databases">
        <title>Genome sequence of Clostridium aceticum DSM 1496.</title>
        <authorList>
            <person name="Poehlein A."/>
            <person name="Schiel-Bengelsdorf B."/>
            <person name="Gottschalk G."/>
            <person name="Duerre P."/>
            <person name="Daniel R."/>
        </authorList>
    </citation>
    <scope>NUCLEOTIDE SEQUENCE [LARGE SCALE GENOMIC DNA]</scope>
    <source>
        <strain evidence="1 2">DSM 1496</strain>
    </source>
</reference>
<accession>A0A0D8I9S4</accession>
<dbReference type="PANTHER" id="PTHR30204">
    <property type="entry name" value="REDOX-CYCLING DRUG-SENSING TRANSCRIPTIONAL ACTIVATOR SOXR"/>
    <property type="match status" value="1"/>
</dbReference>
<dbReference type="Gene3D" id="1.10.1660.10">
    <property type="match status" value="1"/>
</dbReference>
<organism evidence="1 2">
    <name type="scientific">Clostridium aceticum</name>
    <dbReference type="NCBI Taxonomy" id="84022"/>
    <lineage>
        <taxon>Bacteria</taxon>
        <taxon>Bacillati</taxon>
        <taxon>Bacillota</taxon>
        <taxon>Clostridia</taxon>
        <taxon>Eubacteriales</taxon>
        <taxon>Clostridiaceae</taxon>
        <taxon>Clostridium</taxon>
    </lineage>
</organism>
<dbReference type="SUPFAM" id="SSF46955">
    <property type="entry name" value="Putative DNA-binding domain"/>
    <property type="match status" value="1"/>
</dbReference>
<dbReference type="GO" id="GO:0003677">
    <property type="term" value="F:DNA binding"/>
    <property type="evidence" value="ECO:0007669"/>
    <property type="project" value="InterPro"/>
</dbReference>